<dbReference type="SUPFAM" id="SSF52172">
    <property type="entry name" value="CheY-like"/>
    <property type="match status" value="1"/>
</dbReference>
<evidence type="ECO:0000313" key="4">
    <source>
        <dbReference type="Proteomes" id="UP001500936"/>
    </source>
</evidence>
<accession>A0ABP8K7V2</accession>
<feature type="domain" description="Response regulatory" evidence="2">
    <location>
        <begin position="6"/>
        <end position="128"/>
    </location>
</feature>
<comment type="caution">
    <text evidence="3">The sequence shown here is derived from an EMBL/GenBank/DDBJ whole genome shotgun (WGS) entry which is preliminary data.</text>
</comment>
<evidence type="ECO:0000313" key="3">
    <source>
        <dbReference type="EMBL" id="GAA4401735.1"/>
    </source>
</evidence>
<evidence type="ECO:0000256" key="1">
    <source>
        <dbReference type="PROSITE-ProRule" id="PRU00169"/>
    </source>
</evidence>
<feature type="modified residue" description="4-aspartylphosphate" evidence="1">
    <location>
        <position position="61"/>
    </location>
</feature>
<dbReference type="Gene3D" id="3.40.50.2300">
    <property type="match status" value="1"/>
</dbReference>
<proteinExistence type="predicted"/>
<reference evidence="4" key="1">
    <citation type="journal article" date="2019" name="Int. J. Syst. Evol. Microbiol.">
        <title>The Global Catalogue of Microorganisms (GCM) 10K type strain sequencing project: providing services to taxonomists for standard genome sequencing and annotation.</title>
        <authorList>
            <consortium name="The Broad Institute Genomics Platform"/>
            <consortium name="The Broad Institute Genome Sequencing Center for Infectious Disease"/>
            <person name="Wu L."/>
            <person name="Ma J."/>
        </authorList>
    </citation>
    <scope>NUCLEOTIDE SEQUENCE [LARGE SCALE GENOMIC DNA]</scope>
    <source>
        <strain evidence="4">JCM 17925</strain>
    </source>
</reference>
<keyword evidence="4" id="KW-1185">Reference proteome</keyword>
<gene>
    <name evidence="3" type="ORF">GCM10023187_16200</name>
</gene>
<dbReference type="PROSITE" id="PS50110">
    <property type="entry name" value="RESPONSE_REGULATORY"/>
    <property type="match status" value="1"/>
</dbReference>
<name>A0ABP8K7V2_9BACT</name>
<evidence type="ECO:0000259" key="2">
    <source>
        <dbReference type="PROSITE" id="PS50110"/>
    </source>
</evidence>
<dbReference type="InterPro" id="IPR001789">
    <property type="entry name" value="Sig_transdc_resp-reg_receiver"/>
</dbReference>
<protein>
    <recommendedName>
        <fullName evidence="2">Response regulatory domain-containing protein</fullName>
    </recommendedName>
</protein>
<dbReference type="InterPro" id="IPR011006">
    <property type="entry name" value="CheY-like_superfamily"/>
</dbReference>
<keyword evidence="1" id="KW-0597">Phosphoprotein</keyword>
<dbReference type="EMBL" id="BAABHB010000002">
    <property type="protein sequence ID" value="GAA4401735.1"/>
    <property type="molecule type" value="Genomic_DNA"/>
</dbReference>
<dbReference type="RefSeq" id="WP_345265771.1">
    <property type="nucleotide sequence ID" value="NZ_BAABHB010000002.1"/>
</dbReference>
<sequence length="149" mass="16896">MEISTSVLVITNRPQEIAQIKRSFASRQIAVHSLVTMFDSYVADYLNQHNTTAAYSHVLLDLDMGYQPAIDILRLLKTHSSTTQIPVLVYSLYQSSSIVQYLERNGADLYFVKSAGWPSLVKTFSRLYRTNKSLSSAHYLNSRKSDWAA</sequence>
<organism evidence="3 4">
    <name type="scientific">Nibrella viscosa</name>
    <dbReference type="NCBI Taxonomy" id="1084524"/>
    <lineage>
        <taxon>Bacteria</taxon>
        <taxon>Pseudomonadati</taxon>
        <taxon>Bacteroidota</taxon>
        <taxon>Cytophagia</taxon>
        <taxon>Cytophagales</taxon>
        <taxon>Spirosomataceae</taxon>
        <taxon>Nibrella</taxon>
    </lineage>
</organism>
<dbReference type="Proteomes" id="UP001500936">
    <property type="component" value="Unassembled WGS sequence"/>
</dbReference>